<accession>A0A3B0YQJ8</accession>
<feature type="domain" description="Plasmid replication protein RepL" evidence="1">
    <location>
        <begin position="26"/>
        <end position="57"/>
    </location>
</feature>
<dbReference type="InterPro" id="IPR008813">
    <property type="entry name" value="Plasmid_replication_RepL"/>
</dbReference>
<evidence type="ECO:0000313" key="2">
    <source>
        <dbReference type="EMBL" id="VAW78980.1"/>
    </source>
</evidence>
<evidence type="ECO:0000259" key="1">
    <source>
        <dbReference type="Pfam" id="PF05732"/>
    </source>
</evidence>
<dbReference type="EMBL" id="UOFL01000170">
    <property type="protein sequence ID" value="VAW78980.1"/>
    <property type="molecule type" value="Genomic_DNA"/>
</dbReference>
<dbReference type="GO" id="GO:0006260">
    <property type="term" value="P:DNA replication"/>
    <property type="evidence" value="ECO:0007669"/>
    <property type="project" value="InterPro"/>
</dbReference>
<name>A0A3B0YQJ8_9ZZZZ</name>
<proteinExistence type="predicted"/>
<dbReference type="GO" id="GO:0006276">
    <property type="term" value="P:plasmid maintenance"/>
    <property type="evidence" value="ECO:0007669"/>
    <property type="project" value="InterPro"/>
</dbReference>
<reference evidence="2" key="1">
    <citation type="submission" date="2018-06" db="EMBL/GenBank/DDBJ databases">
        <authorList>
            <person name="Zhirakovskaya E."/>
        </authorList>
    </citation>
    <scope>NUCLEOTIDE SEQUENCE</scope>
</reference>
<dbReference type="AlphaFoldDB" id="A0A3B0YQJ8"/>
<dbReference type="Pfam" id="PF05732">
    <property type="entry name" value="RepL"/>
    <property type="match status" value="1"/>
</dbReference>
<protein>
    <recommendedName>
        <fullName evidence="1">Plasmid replication protein RepL domain-containing protein</fullName>
    </recommendedName>
</protein>
<gene>
    <name evidence="2" type="ORF">MNBD_GAMMA12-3249</name>
</gene>
<sequence>DAKRAFEPKGLMVTYAFLCDPELMNVPYREIAENTGVALGTVTVVVKALKAGGFIHEDETKERHFVDYRKLLNRWVEVWPEKLKPKYFVGEFIAEDVDWWKKFALLKHGGYWGGEAAAAKYTTYLNLQVATIYVPEKGVVKLLQEARLRKVTNPYGDKAGTVLIYTPFWQPNIEVGKILDAISEPDLVHPLLVYADLIATGDPRNREVADKIYDEYIT</sequence>
<dbReference type="Pfam" id="PF09952">
    <property type="entry name" value="AbiEi_2"/>
    <property type="match status" value="1"/>
</dbReference>
<dbReference type="InterPro" id="IPR019238">
    <property type="entry name" value="AbiEi_2"/>
</dbReference>
<feature type="non-terminal residue" evidence="2">
    <location>
        <position position="1"/>
    </location>
</feature>
<organism evidence="2">
    <name type="scientific">hydrothermal vent metagenome</name>
    <dbReference type="NCBI Taxonomy" id="652676"/>
    <lineage>
        <taxon>unclassified sequences</taxon>
        <taxon>metagenomes</taxon>
        <taxon>ecological metagenomes</taxon>
    </lineage>
</organism>